<dbReference type="AlphaFoldDB" id="A0A1J5QVJ0"/>
<gene>
    <name evidence="1" type="ORF">GALL_383420</name>
</gene>
<evidence type="ECO:0008006" key="2">
    <source>
        <dbReference type="Google" id="ProtNLM"/>
    </source>
</evidence>
<organism evidence="1">
    <name type="scientific">mine drainage metagenome</name>
    <dbReference type="NCBI Taxonomy" id="410659"/>
    <lineage>
        <taxon>unclassified sequences</taxon>
        <taxon>metagenomes</taxon>
        <taxon>ecological metagenomes</taxon>
    </lineage>
</organism>
<accession>A0A1J5QVJ0</accession>
<comment type="caution">
    <text evidence="1">The sequence shown here is derived from an EMBL/GenBank/DDBJ whole genome shotgun (WGS) entry which is preliminary data.</text>
</comment>
<evidence type="ECO:0000313" key="1">
    <source>
        <dbReference type="EMBL" id="OIQ79909.1"/>
    </source>
</evidence>
<protein>
    <recommendedName>
        <fullName evidence="2">Lipoprotein</fullName>
    </recommendedName>
</protein>
<reference evidence="1" key="1">
    <citation type="submission" date="2016-10" db="EMBL/GenBank/DDBJ databases">
        <title>Sequence of Gallionella enrichment culture.</title>
        <authorList>
            <person name="Poehlein A."/>
            <person name="Muehling M."/>
            <person name="Daniel R."/>
        </authorList>
    </citation>
    <scope>NUCLEOTIDE SEQUENCE</scope>
</reference>
<dbReference type="EMBL" id="MLJW01001139">
    <property type="protein sequence ID" value="OIQ79909.1"/>
    <property type="molecule type" value="Genomic_DNA"/>
</dbReference>
<proteinExistence type="predicted"/>
<dbReference type="PROSITE" id="PS51257">
    <property type="entry name" value="PROKAR_LIPOPROTEIN"/>
    <property type="match status" value="1"/>
</dbReference>
<name>A0A1J5QVJ0_9ZZZZ</name>
<sequence>MYTHKLKIRTTAAFLTLSAVLLVAGCSSTPSTVATAPATVAPTTPAATPSATPTAAAVVSGTVLTPAQVAKLPDGVRAYPMPDGTKVAVVRGEPLPAPVQAAVTATVNAALPGGITNGQAPIATQVAEMNSLKASLVTTGTAMGRQVIAVYPIYGVRGVESNQVKSWFWTTTSTQGTFFDTAAQAQAAVASFVNANPTGTVVIVISK</sequence>